<evidence type="ECO:0000256" key="6">
    <source>
        <dbReference type="ARBA" id="ARBA00023002"/>
    </source>
</evidence>
<evidence type="ECO:0000256" key="8">
    <source>
        <dbReference type="ARBA" id="ARBA00023033"/>
    </source>
</evidence>
<keyword evidence="11" id="KW-0812">Transmembrane</keyword>
<evidence type="ECO:0000256" key="11">
    <source>
        <dbReference type="SAM" id="Phobius"/>
    </source>
</evidence>
<accession>A0A8H5HX85</accession>
<comment type="pathway">
    <text evidence="2">Secondary metabolite biosynthesis.</text>
</comment>
<dbReference type="PANTHER" id="PTHR46300:SF7">
    <property type="entry name" value="P450, PUTATIVE (EUROFUNG)-RELATED"/>
    <property type="match status" value="1"/>
</dbReference>
<dbReference type="PRINTS" id="PR00463">
    <property type="entry name" value="EP450I"/>
</dbReference>
<evidence type="ECO:0008006" key="14">
    <source>
        <dbReference type="Google" id="ProtNLM"/>
    </source>
</evidence>
<evidence type="ECO:0000256" key="4">
    <source>
        <dbReference type="ARBA" id="ARBA00022617"/>
    </source>
</evidence>
<sequence length="501" mass="56588">MYQIITTQLWPAVGASVIALLFVTRFLVKQTKGSLPPGPRGWPIIGNIFDIPNEYPWKVYRQWGRDFKTDIVTLRLPGPPLLVLNSAKSAEDLLVKRSAIYSDRPRMVMLNDLIHADRNLALMPYGERFKAARKLFNKHIDVPYARPQAIVAARKLLKDLILGSEHHDPLIRLMTGRFILNSGYGIDVDSHDDPYIEISDFYQILDSFPILKHWPSSFPGAEFKRFAAQIAKISDLARTLPFAFTQDQMAKGTARPSFATKFLQSMPENITHKEIGEVQDIIGNMYIAGTDTTVLAMRTFVLAMALYPEVQKKGQQVVDTVLGGRLPDFNDFGKIPYIDAIVNEVLRWRPPLPISIPHSATEDDYYEGIFIPKGTMLVANICAILQDEAIYGSDTERFLPERFLTDHGEINKNLSSDAAFGYGRRQCPGKVMAKELMWISVVSILATFDIYLPMDEHGTPLEPTVDYGPIGNLNYPPFFNCVIVPRSSQAKSWIEDYNEDN</sequence>
<dbReference type="InterPro" id="IPR001128">
    <property type="entry name" value="Cyt_P450"/>
</dbReference>
<dbReference type="OrthoDB" id="1055148at2759"/>
<dbReference type="Pfam" id="PF00067">
    <property type="entry name" value="p450"/>
    <property type="match status" value="1"/>
</dbReference>
<dbReference type="GO" id="GO:0004497">
    <property type="term" value="F:monooxygenase activity"/>
    <property type="evidence" value="ECO:0007669"/>
    <property type="project" value="UniProtKB-KW"/>
</dbReference>
<reference evidence="12 13" key="1">
    <citation type="journal article" date="2020" name="ISME J.">
        <title>Uncovering the hidden diversity of litter-decomposition mechanisms in mushroom-forming fungi.</title>
        <authorList>
            <person name="Floudas D."/>
            <person name="Bentzer J."/>
            <person name="Ahren D."/>
            <person name="Johansson T."/>
            <person name="Persson P."/>
            <person name="Tunlid A."/>
        </authorList>
    </citation>
    <scope>NUCLEOTIDE SEQUENCE [LARGE SCALE GENOMIC DNA]</scope>
    <source>
        <strain evidence="12 13">CBS 406.79</strain>
    </source>
</reference>
<evidence type="ECO:0000256" key="3">
    <source>
        <dbReference type="ARBA" id="ARBA00010617"/>
    </source>
</evidence>
<comment type="similarity">
    <text evidence="3 10">Belongs to the cytochrome P450 family.</text>
</comment>
<organism evidence="12 13">
    <name type="scientific">Collybiopsis confluens</name>
    <dbReference type="NCBI Taxonomy" id="2823264"/>
    <lineage>
        <taxon>Eukaryota</taxon>
        <taxon>Fungi</taxon>
        <taxon>Dikarya</taxon>
        <taxon>Basidiomycota</taxon>
        <taxon>Agaricomycotina</taxon>
        <taxon>Agaricomycetes</taxon>
        <taxon>Agaricomycetidae</taxon>
        <taxon>Agaricales</taxon>
        <taxon>Marasmiineae</taxon>
        <taxon>Omphalotaceae</taxon>
        <taxon>Collybiopsis</taxon>
    </lineage>
</organism>
<proteinExistence type="inferred from homology"/>
<evidence type="ECO:0000256" key="2">
    <source>
        <dbReference type="ARBA" id="ARBA00005179"/>
    </source>
</evidence>
<gene>
    <name evidence="12" type="ORF">D9757_003045</name>
</gene>
<dbReference type="CDD" id="cd11065">
    <property type="entry name" value="CYP64-like"/>
    <property type="match status" value="1"/>
</dbReference>
<keyword evidence="5 9" id="KW-0479">Metal-binding</keyword>
<dbReference type="SUPFAM" id="SSF48264">
    <property type="entry name" value="Cytochrome P450"/>
    <property type="match status" value="1"/>
</dbReference>
<evidence type="ECO:0000256" key="7">
    <source>
        <dbReference type="ARBA" id="ARBA00023004"/>
    </source>
</evidence>
<feature type="transmembrane region" description="Helical" evidence="11">
    <location>
        <begin position="12"/>
        <end position="28"/>
    </location>
</feature>
<dbReference type="AlphaFoldDB" id="A0A8H5HX85"/>
<evidence type="ECO:0000256" key="5">
    <source>
        <dbReference type="ARBA" id="ARBA00022723"/>
    </source>
</evidence>
<comment type="caution">
    <text evidence="12">The sequence shown here is derived from an EMBL/GenBank/DDBJ whole genome shotgun (WGS) entry which is preliminary data.</text>
</comment>
<dbReference type="EMBL" id="JAACJN010000011">
    <property type="protein sequence ID" value="KAF5391128.1"/>
    <property type="molecule type" value="Genomic_DNA"/>
</dbReference>
<dbReference type="InterPro" id="IPR050364">
    <property type="entry name" value="Cytochrome_P450_fung"/>
</dbReference>
<keyword evidence="11" id="KW-1133">Transmembrane helix</keyword>
<evidence type="ECO:0000256" key="1">
    <source>
        <dbReference type="ARBA" id="ARBA00001971"/>
    </source>
</evidence>
<evidence type="ECO:0000313" key="12">
    <source>
        <dbReference type="EMBL" id="KAF5391128.1"/>
    </source>
</evidence>
<dbReference type="PANTHER" id="PTHR46300">
    <property type="entry name" value="P450, PUTATIVE (EUROFUNG)-RELATED-RELATED"/>
    <property type="match status" value="1"/>
</dbReference>
<dbReference type="PROSITE" id="PS00086">
    <property type="entry name" value="CYTOCHROME_P450"/>
    <property type="match status" value="1"/>
</dbReference>
<evidence type="ECO:0000256" key="10">
    <source>
        <dbReference type="RuleBase" id="RU000461"/>
    </source>
</evidence>
<dbReference type="Proteomes" id="UP000518752">
    <property type="component" value="Unassembled WGS sequence"/>
</dbReference>
<keyword evidence="6 10" id="KW-0560">Oxidoreductase</keyword>
<dbReference type="InterPro" id="IPR036396">
    <property type="entry name" value="Cyt_P450_sf"/>
</dbReference>
<dbReference type="InterPro" id="IPR017972">
    <property type="entry name" value="Cyt_P450_CS"/>
</dbReference>
<dbReference type="GO" id="GO:0020037">
    <property type="term" value="F:heme binding"/>
    <property type="evidence" value="ECO:0007669"/>
    <property type="project" value="InterPro"/>
</dbReference>
<dbReference type="InterPro" id="IPR002401">
    <property type="entry name" value="Cyt_P450_E_grp-I"/>
</dbReference>
<protein>
    <recommendedName>
        <fullName evidence="14">Cytochrome P450</fullName>
    </recommendedName>
</protein>
<dbReference type="PRINTS" id="PR00385">
    <property type="entry name" value="P450"/>
</dbReference>
<keyword evidence="8 10" id="KW-0503">Monooxygenase</keyword>
<keyword evidence="13" id="KW-1185">Reference proteome</keyword>
<keyword evidence="4 9" id="KW-0349">Heme</keyword>
<evidence type="ECO:0000313" key="13">
    <source>
        <dbReference type="Proteomes" id="UP000518752"/>
    </source>
</evidence>
<keyword evidence="7 9" id="KW-0408">Iron</keyword>
<dbReference type="GO" id="GO:0005506">
    <property type="term" value="F:iron ion binding"/>
    <property type="evidence" value="ECO:0007669"/>
    <property type="project" value="InterPro"/>
</dbReference>
<comment type="cofactor">
    <cofactor evidence="1 9">
        <name>heme</name>
        <dbReference type="ChEBI" id="CHEBI:30413"/>
    </cofactor>
</comment>
<dbReference type="Gene3D" id="1.10.630.10">
    <property type="entry name" value="Cytochrome P450"/>
    <property type="match status" value="1"/>
</dbReference>
<feature type="binding site" description="axial binding residue" evidence="9">
    <location>
        <position position="427"/>
    </location>
    <ligand>
        <name>heme</name>
        <dbReference type="ChEBI" id="CHEBI:30413"/>
    </ligand>
    <ligandPart>
        <name>Fe</name>
        <dbReference type="ChEBI" id="CHEBI:18248"/>
    </ligandPart>
</feature>
<name>A0A8H5HX85_9AGAR</name>
<evidence type="ECO:0000256" key="9">
    <source>
        <dbReference type="PIRSR" id="PIRSR602401-1"/>
    </source>
</evidence>
<dbReference type="GO" id="GO:0016705">
    <property type="term" value="F:oxidoreductase activity, acting on paired donors, with incorporation or reduction of molecular oxygen"/>
    <property type="evidence" value="ECO:0007669"/>
    <property type="project" value="InterPro"/>
</dbReference>
<keyword evidence="11" id="KW-0472">Membrane</keyword>